<protein>
    <submittedName>
        <fullName evidence="2">Uncharacterized protein</fullName>
    </submittedName>
</protein>
<gene>
    <name evidence="2" type="ORF">MVEN_02188500</name>
</gene>
<organism evidence="2 3">
    <name type="scientific">Mycena venus</name>
    <dbReference type="NCBI Taxonomy" id="2733690"/>
    <lineage>
        <taxon>Eukaryota</taxon>
        <taxon>Fungi</taxon>
        <taxon>Dikarya</taxon>
        <taxon>Basidiomycota</taxon>
        <taxon>Agaricomycotina</taxon>
        <taxon>Agaricomycetes</taxon>
        <taxon>Agaricomycetidae</taxon>
        <taxon>Agaricales</taxon>
        <taxon>Marasmiineae</taxon>
        <taxon>Mycenaceae</taxon>
        <taxon>Mycena</taxon>
    </lineage>
</organism>
<accession>A0A8H6X8I5</accession>
<dbReference type="Proteomes" id="UP000620124">
    <property type="component" value="Unassembled WGS sequence"/>
</dbReference>
<dbReference type="Pfam" id="PF18758">
    <property type="entry name" value="KDZ"/>
    <property type="match status" value="1"/>
</dbReference>
<dbReference type="EMBL" id="JACAZI010000023">
    <property type="protein sequence ID" value="KAF7336398.1"/>
    <property type="molecule type" value="Genomic_DNA"/>
</dbReference>
<dbReference type="OrthoDB" id="3257338at2759"/>
<feature type="region of interest" description="Disordered" evidence="1">
    <location>
        <begin position="590"/>
        <end position="628"/>
    </location>
</feature>
<evidence type="ECO:0000313" key="2">
    <source>
        <dbReference type="EMBL" id="KAF7336398.1"/>
    </source>
</evidence>
<sequence length="637" mass="72470">MKQPNAVGDLQLGERYINMDYMFFGSIAGSPLMRFFVSYDIACQWHINIWRRMLYYRDDTITIDGTGKFMTFLVPKFRLPAHIEACNLKFSFHLTHNVGQTDGEAPERGWADANPLARSTKEMGPGFRRDMMDDHFNDWNHKKIIALGYMMCRKVEKAVPEMTRMREALADMEESLGPGPVGEWTTMAVTWEADITAQNPFETMHKDQHLAKVRVKLAAEAVAWEAKGKEDAGVVKGDMHITELIAMGLQLEDQQVLAFDVAATGLHPTDGQHRAMIERTSKLRRKIVAWTEVQHKFFPALVNVQECEDEARAHASAGQSVPGLRVSDMALWLPSAVATALGADMEGVTIAKAMQEHEYRLHVGQANEVLHEVCRLLLVRTHLYKLKDTHSRGVWANMRSGDKIAALNQQVWRAAAQYRAARTALEALGRVLNKKEWEWTLLPLREDDIRGLPQASFHDPQCKKKRVEREISWIWVNRGEHLEPGDDVAMNEGMIYMIFQERITLKARNDSEEVDLLEEEMWRIRQFLLWWEEWWKAKVDRRGLSEGPQREGETAYALRQAGIQAALAEEFAKEWVGLAGIISRGRAGEDMDDVVADSDEEGSDKSDVGSSGEEDEPIPSLPQRTVKPTYVDEVLVM</sequence>
<keyword evidence="3" id="KW-1185">Reference proteome</keyword>
<dbReference type="PANTHER" id="PTHR33104">
    <property type="entry name" value="SI:DKEY-29D5.2"/>
    <property type="match status" value="1"/>
</dbReference>
<dbReference type="PANTHER" id="PTHR33104:SF2">
    <property type="entry name" value="CXC3 LIKE CYSTEINE CLUSTER DOMAIN-CONTAINING PROTEIN"/>
    <property type="match status" value="1"/>
</dbReference>
<feature type="compositionally biased region" description="Acidic residues" evidence="1">
    <location>
        <begin position="590"/>
        <end position="602"/>
    </location>
</feature>
<dbReference type="InterPro" id="IPR040521">
    <property type="entry name" value="KDZ"/>
</dbReference>
<comment type="caution">
    <text evidence="2">The sequence shown here is derived from an EMBL/GenBank/DDBJ whole genome shotgun (WGS) entry which is preliminary data.</text>
</comment>
<name>A0A8H6X8I5_9AGAR</name>
<evidence type="ECO:0000256" key="1">
    <source>
        <dbReference type="SAM" id="MobiDB-lite"/>
    </source>
</evidence>
<proteinExistence type="predicted"/>
<evidence type="ECO:0000313" key="3">
    <source>
        <dbReference type="Proteomes" id="UP000620124"/>
    </source>
</evidence>
<reference evidence="2" key="1">
    <citation type="submission" date="2020-05" db="EMBL/GenBank/DDBJ databases">
        <title>Mycena genomes resolve the evolution of fungal bioluminescence.</title>
        <authorList>
            <person name="Tsai I.J."/>
        </authorList>
    </citation>
    <scope>NUCLEOTIDE SEQUENCE</scope>
    <source>
        <strain evidence="2">CCC161011</strain>
    </source>
</reference>
<dbReference type="AlphaFoldDB" id="A0A8H6X8I5"/>